<evidence type="ECO:0000256" key="1">
    <source>
        <dbReference type="SAM" id="MobiDB-lite"/>
    </source>
</evidence>
<accession>A0AAG5DMH3</accession>
<name>A0AAG5DMH3_ANOAO</name>
<dbReference type="AlphaFoldDB" id="A0AAG5DMH3"/>
<sequence length="134" mass="15026">MFGRNCVFLNPLPPVKATVLSREQSTVWPHFSTKVCRSVSLCCWCAFLAVVKSSKHCEAKIGLNFSRTRPRSSARCPSETCERAPSSCQRPDLTSPPGRRITKPRKGRFDPVSDAVDHLQDCHRFHLTSILLSV</sequence>
<proteinExistence type="predicted"/>
<protein>
    <submittedName>
        <fullName evidence="2">Uncharacterized protein</fullName>
    </submittedName>
</protein>
<evidence type="ECO:0000313" key="3">
    <source>
        <dbReference type="Proteomes" id="UP000075880"/>
    </source>
</evidence>
<reference evidence="2" key="1">
    <citation type="submission" date="2024-04" db="UniProtKB">
        <authorList>
            <consortium name="EnsemblMetazoa"/>
        </authorList>
    </citation>
    <scope>IDENTIFICATION</scope>
    <source>
        <strain evidence="2">EBRO</strain>
    </source>
</reference>
<dbReference type="EnsemblMetazoa" id="ENSAATROPT013164">
    <property type="protein sequence ID" value="ENSAATROPP011964"/>
    <property type="gene ID" value="ENSAATROPG010717"/>
</dbReference>
<feature type="region of interest" description="Disordered" evidence="1">
    <location>
        <begin position="68"/>
        <end position="108"/>
    </location>
</feature>
<organism evidence="2 3">
    <name type="scientific">Anopheles atroparvus</name>
    <name type="common">European mosquito</name>
    <dbReference type="NCBI Taxonomy" id="41427"/>
    <lineage>
        <taxon>Eukaryota</taxon>
        <taxon>Metazoa</taxon>
        <taxon>Ecdysozoa</taxon>
        <taxon>Arthropoda</taxon>
        <taxon>Hexapoda</taxon>
        <taxon>Insecta</taxon>
        <taxon>Pterygota</taxon>
        <taxon>Neoptera</taxon>
        <taxon>Endopterygota</taxon>
        <taxon>Diptera</taxon>
        <taxon>Nematocera</taxon>
        <taxon>Culicoidea</taxon>
        <taxon>Culicidae</taxon>
        <taxon>Anophelinae</taxon>
        <taxon>Anopheles</taxon>
    </lineage>
</organism>
<keyword evidence="3" id="KW-1185">Reference proteome</keyword>
<dbReference type="Proteomes" id="UP000075880">
    <property type="component" value="Unassembled WGS sequence"/>
</dbReference>
<evidence type="ECO:0000313" key="2">
    <source>
        <dbReference type="EnsemblMetazoa" id="ENSAATROPP011964"/>
    </source>
</evidence>